<evidence type="ECO:0000256" key="3">
    <source>
        <dbReference type="SAM" id="SignalP"/>
    </source>
</evidence>
<dbReference type="GO" id="GO:0016788">
    <property type="term" value="F:hydrolase activity, acting on ester bonds"/>
    <property type="evidence" value="ECO:0007669"/>
    <property type="project" value="InterPro"/>
</dbReference>
<evidence type="ECO:0000313" key="4">
    <source>
        <dbReference type="EnsemblPlants" id="ORGLA01G0068800.1"/>
    </source>
</evidence>
<feature type="signal peptide" evidence="3">
    <location>
        <begin position="1"/>
        <end position="26"/>
    </location>
</feature>
<organism evidence="4 5">
    <name type="scientific">Oryza glaberrima</name>
    <name type="common">African rice</name>
    <dbReference type="NCBI Taxonomy" id="4538"/>
    <lineage>
        <taxon>Eukaryota</taxon>
        <taxon>Viridiplantae</taxon>
        <taxon>Streptophyta</taxon>
        <taxon>Embryophyta</taxon>
        <taxon>Tracheophyta</taxon>
        <taxon>Spermatophyta</taxon>
        <taxon>Magnoliopsida</taxon>
        <taxon>Liliopsida</taxon>
        <taxon>Poales</taxon>
        <taxon>Poaceae</taxon>
        <taxon>BOP clade</taxon>
        <taxon>Oryzoideae</taxon>
        <taxon>Oryzeae</taxon>
        <taxon>Oryzinae</taxon>
        <taxon>Oryza</taxon>
    </lineage>
</organism>
<reference evidence="4" key="1">
    <citation type="submission" date="2015-06" db="UniProtKB">
        <authorList>
            <consortium name="EnsemblPlants"/>
        </authorList>
    </citation>
    <scope>IDENTIFICATION</scope>
</reference>
<feature type="chain" id="PRO_5003647718" description="Esterase" evidence="3">
    <location>
        <begin position="27"/>
        <end position="261"/>
    </location>
</feature>
<dbReference type="InterPro" id="IPR036514">
    <property type="entry name" value="SGNH_hydro_sf"/>
</dbReference>
<dbReference type="HOGENOM" id="CLU_015101_2_2_1"/>
<dbReference type="Gramene" id="ORGLA01G0068800.1">
    <property type="protein sequence ID" value="ORGLA01G0068800.1"/>
    <property type="gene ID" value="ORGLA01G0068800"/>
</dbReference>
<dbReference type="STRING" id="4538.I1NLE8"/>
<keyword evidence="3" id="KW-0732">Signal</keyword>
<evidence type="ECO:0008006" key="6">
    <source>
        <dbReference type="Google" id="ProtNLM"/>
    </source>
</evidence>
<accession>I1NLE8</accession>
<dbReference type="Gene3D" id="3.40.50.1110">
    <property type="entry name" value="SGNH hydrolase"/>
    <property type="match status" value="1"/>
</dbReference>
<dbReference type="eggNOG" id="ENOG502QU5U">
    <property type="taxonomic scope" value="Eukaryota"/>
</dbReference>
<dbReference type="PANTHER" id="PTHR22835:SF620">
    <property type="entry name" value="OS01G0223000 PROTEIN"/>
    <property type="match status" value="1"/>
</dbReference>
<evidence type="ECO:0000256" key="1">
    <source>
        <dbReference type="ARBA" id="ARBA00008668"/>
    </source>
</evidence>
<name>I1NLE8_ORYGL</name>
<evidence type="ECO:0000313" key="5">
    <source>
        <dbReference type="Proteomes" id="UP000007306"/>
    </source>
</evidence>
<sequence length="261" mass="27833">MGSCLPCAATSLLLLQLAVLASLSAAGHRRYHSIFNFGDSFADTGNKPVAYAWYSLPSNVMRPPYGETFFGHPTGRSSDGRLILDLIAAGLGLPFVPPYLAHGGSFGGGANFAVAGATALDAGFFHDRDIPGAGSKFPLNTSLDVQLAWFKSLTPSLCGTAQECEEFFGGSLFFVGEFGVNDYFLFLKKRSVRQTRSLVPLVVKTISMAIERLMKHGAKSIVIPEMIPSGCSPPAVTSFYGRAGPADYDARTGCLRERSTS</sequence>
<dbReference type="Proteomes" id="UP000007306">
    <property type="component" value="Chromosome 1"/>
</dbReference>
<keyword evidence="2" id="KW-0325">Glycoprotein</keyword>
<dbReference type="AlphaFoldDB" id="I1NLE8"/>
<evidence type="ECO:0000256" key="2">
    <source>
        <dbReference type="ARBA" id="ARBA00023180"/>
    </source>
</evidence>
<dbReference type="InterPro" id="IPR001087">
    <property type="entry name" value="GDSL"/>
</dbReference>
<dbReference type="Pfam" id="PF00657">
    <property type="entry name" value="Lipase_GDSL"/>
    <property type="match status" value="1"/>
</dbReference>
<comment type="similarity">
    <text evidence="1">Belongs to the 'GDSL' lipolytic enzyme family.</text>
</comment>
<reference evidence="4 5" key="2">
    <citation type="submission" date="2018-04" db="EMBL/GenBank/DDBJ databases">
        <title>OglaRS2 (Oryza glaberrima Reference Sequence Version 2).</title>
        <authorList>
            <person name="Zhang J."/>
            <person name="Kudrna D."/>
            <person name="Lee S."/>
            <person name="Talag J."/>
            <person name="Rajasekar S."/>
            <person name="Wing R.A."/>
        </authorList>
    </citation>
    <scope>NUCLEOTIDE SEQUENCE [LARGE SCALE GENOMIC DNA]</scope>
    <source>
        <strain evidence="4 5">cv. IRGC 96717</strain>
    </source>
</reference>
<dbReference type="OMA" id="DRRYHSI"/>
<proteinExistence type="inferred from homology"/>
<dbReference type="PANTHER" id="PTHR22835">
    <property type="entry name" value="ZINC FINGER FYVE DOMAIN CONTAINING PROTEIN"/>
    <property type="match status" value="1"/>
</dbReference>
<keyword evidence="5" id="KW-1185">Reference proteome</keyword>
<dbReference type="EnsemblPlants" id="ORGLA01G0068800.1">
    <property type="protein sequence ID" value="ORGLA01G0068800.1"/>
    <property type="gene ID" value="ORGLA01G0068800"/>
</dbReference>
<protein>
    <recommendedName>
        <fullName evidence="6">Esterase</fullName>
    </recommendedName>
</protein>